<dbReference type="SUPFAM" id="SSF48065">
    <property type="entry name" value="DBL homology domain (DH-domain)"/>
    <property type="match status" value="1"/>
</dbReference>
<dbReference type="SMART" id="SM00364">
    <property type="entry name" value="LRR_BAC"/>
    <property type="match status" value="2"/>
</dbReference>
<evidence type="ECO:0000313" key="3">
    <source>
        <dbReference type="EMBL" id="RXK35739.1"/>
    </source>
</evidence>
<dbReference type="STRING" id="5217.A0A4Q1BAE1"/>
<dbReference type="GO" id="GO:0035556">
    <property type="term" value="P:intracellular signal transduction"/>
    <property type="evidence" value="ECO:0007669"/>
    <property type="project" value="InterPro"/>
</dbReference>
<dbReference type="Gene3D" id="2.30.29.30">
    <property type="entry name" value="Pleckstrin-homology domain (PH domain)/Phosphotyrosine-binding domain (PTB)"/>
    <property type="match status" value="1"/>
</dbReference>
<feature type="region of interest" description="Disordered" evidence="1">
    <location>
        <begin position="48"/>
        <end position="96"/>
    </location>
</feature>
<feature type="compositionally biased region" description="Polar residues" evidence="1">
    <location>
        <begin position="860"/>
        <end position="872"/>
    </location>
</feature>
<dbReference type="GO" id="GO:0005737">
    <property type="term" value="C:cytoplasm"/>
    <property type="evidence" value="ECO:0007669"/>
    <property type="project" value="TreeGrafter"/>
</dbReference>
<dbReference type="CDD" id="cd00160">
    <property type="entry name" value="RhoGEF"/>
    <property type="match status" value="1"/>
</dbReference>
<dbReference type="Gene3D" id="1.20.900.10">
    <property type="entry name" value="Dbl homology (DH) domain"/>
    <property type="match status" value="1"/>
</dbReference>
<comment type="caution">
    <text evidence="3">The sequence shown here is derived from an EMBL/GenBank/DDBJ whole genome shotgun (WGS) entry which is preliminary data.</text>
</comment>
<feature type="region of interest" description="Disordered" evidence="1">
    <location>
        <begin position="244"/>
        <end position="263"/>
    </location>
</feature>
<dbReference type="InterPro" id="IPR035899">
    <property type="entry name" value="DBL_dom_sf"/>
</dbReference>
<dbReference type="Gene3D" id="3.80.10.10">
    <property type="entry name" value="Ribonuclease Inhibitor"/>
    <property type="match status" value="1"/>
</dbReference>
<dbReference type="InterPro" id="IPR032675">
    <property type="entry name" value="LRR_dom_sf"/>
</dbReference>
<dbReference type="InterPro" id="IPR011993">
    <property type="entry name" value="PH-like_dom_sf"/>
</dbReference>
<keyword evidence="4" id="KW-1185">Reference proteome</keyword>
<feature type="region of interest" description="Disordered" evidence="1">
    <location>
        <begin position="778"/>
        <end position="810"/>
    </location>
</feature>
<dbReference type="PROSITE" id="PS50010">
    <property type="entry name" value="DH_2"/>
    <property type="match status" value="1"/>
</dbReference>
<dbReference type="Pfam" id="PF00621">
    <property type="entry name" value="RhoGEF"/>
    <property type="match status" value="1"/>
</dbReference>
<dbReference type="Proteomes" id="UP000289152">
    <property type="component" value="Unassembled WGS sequence"/>
</dbReference>
<organism evidence="3 4">
    <name type="scientific">Tremella mesenterica</name>
    <name type="common">Jelly fungus</name>
    <dbReference type="NCBI Taxonomy" id="5217"/>
    <lineage>
        <taxon>Eukaryota</taxon>
        <taxon>Fungi</taxon>
        <taxon>Dikarya</taxon>
        <taxon>Basidiomycota</taxon>
        <taxon>Agaricomycotina</taxon>
        <taxon>Tremellomycetes</taxon>
        <taxon>Tremellales</taxon>
        <taxon>Tremellaceae</taxon>
        <taxon>Tremella</taxon>
    </lineage>
</organism>
<evidence type="ECO:0000259" key="2">
    <source>
        <dbReference type="PROSITE" id="PS50010"/>
    </source>
</evidence>
<dbReference type="PANTHER" id="PTHR12673:SF270">
    <property type="entry name" value="FYVE-TYPE DOMAIN-CONTAINING PROTEIN"/>
    <property type="match status" value="1"/>
</dbReference>
<feature type="region of interest" description="Disordered" evidence="1">
    <location>
        <begin position="860"/>
        <end position="914"/>
    </location>
</feature>
<name>A0A4Q1BAE1_TREME</name>
<dbReference type="SUPFAM" id="SSF52058">
    <property type="entry name" value="L domain-like"/>
    <property type="match status" value="1"/>
</dbReference>
<sequence length="1337" mass="146552">MPPLQADQFEKILPPTPPNGDIPLTLNVDLNSPPAASPAAINFAEPVLPVRPRKNRRPLSGYPPQSEPTFPQVRKATDPGPIRPSTYDLDARPQQLDVDLDTYSSTEYDGEDAETASHEPTLSFVTTSTIDSSTRTPSISGAYGFGTPDLKAGEDVRIRVRQNPGRNTAYSSAESSMGSGAFSYHMPESQFHPHPPPMPTHFPIHDTVGLGISTRDANKYQEIASSVSSPAEFVHRPWRRDVTTRLRSGSTSSTSTDTASTVDSRHEAYSYQFPEQLSWQSESPPLTVAEAVAMVDEGRDERLDIARLKAMGGVQALTTEVISGLQGITHLLLPDCGSSLLPCLPSLLYVLAPTLVVVDLSHNDLSFLPDALQFCKSLEELNISGNPLRVLPAWIGGLTALRMLVADQCSLGGLVADTQNLERLHTLCVRRNRLVSLPSWLCLLKHLETLRVDDNPFVTEWLPIVAPILSNPPVANLPARSTSVRRSDHFLRSATSIASLASSMTASSIHSRDVALPTEPWLSPSNSANHSMHHLGPIAEDIVQPHSAPLPAEPTHDEDELQPPRAAALTGSSSYRSLRKMRSAGSLFGRGSVAEPAKAGPSRPVTQDGRPGSRSQTISAAGRGASMADYSEDERSASPLARPLTNQETGSKTKWGFLRKMSMNKLRQDKHSEKHTLIASASANLKSMPPLSHANSDPITTLPHRPGMASAKSVNTLPTIKTSISEMNEFGRFKTSVSASTLPRNLPARNQLMNDAASKRAKRRSFLPVDNAPSISVAIPSTSPFMPTPPAMESSETASSENDRPVSQSRAFDDVDEETRYVMGLESIKSYLRDLYDLSRPIVETYRGFEIIDAGSSTVSDFGSPPSITSHGSVAHVRRRRPTLDTQNSGVSIPSMHESELTTPSTDDGKKFKDDKTKRARVIREIWETERTYVRGLGELVHIYVKPAQAPISKSSTETVVPLAERKIVFGGIESILTIHRDNLLRSLEATVKPLIEGQDDEEGQLSAHTAHEVGKVFQEYITYMKQYSTYINNFDNALTRMKTWTQPLSAPSTPGFPSKPSSPHTIASAVAGAGMSAISLPLSAEVSHSGTHMTPAQKKRVRSYMKRCRAHPMHAQINLESYLLLPIQRVPRYKLLLEDLAMCTPPRLDGPQDKLDAALQEIANLASLMNEEKRESESRLRLLQWQQRITSRGPSPLVQPHRKLILDGRLNLIRLIKKGSSFVEVDSLPTTDGEQTIMPSKAVVPIEHIVPEPMERIMVLILCSDILVLASPRGEGGDVPVDLFNVLRMGTMKEPASIVQNNILRVVDNKSIYYFNAPGQTTTLEWCRAINTARRR</sequence>
<proteinExistence type="predicted"/>
<feature type="region of interest" description="Disordered" evidence="1">
    <location>
        <begin position="1"/>
        <end position="23"/>
    </location>
</feature>
<dbReference type="Pfam" id="PF13855">
    <property type="entry name" value="LRR_8"/>
    <property type="match status" value="1"/>
</dbReference>
<dbReference type="InterPro" id="IPR001331">
    <property type="entry name" value="GDS_CDC24_CS"/>
</dbReference>
<reference evidence="3 4" key="1">
    <citation type="submission" date="2016-06" db="EMBL/GenBank/DDBJ databases">
        <title>Evolution of pathogenesis and genome organization in the Tremellales.</title>
        <authorList>
            <person name="Cuomo C."/>
            <person name="Litvintseva A."/>
            <person name="Heitman J."/>
            <person name="Chen Y."/>
            <person name="Sun S."/>
            <person name="Springer D."/>
            <person name="Dromer F."/>
            <person name="Young S."/>
            <person name="Zeng Q."/>
            <person name="Chapman S."/>
            <person name="Gujja S."/>
            <person name="Saif S."/>
            <person name="Birren B."/>
        </authorList>
    </citation>
    <scope>NUCLEOTIDE SEQUENCE [LARGE SCALE GENOMIC DNA]</scope>
    <source>
        <strain evidence="3 4">ATCC 28783</strain>
    </source>
</reference>
<dbReference type="PANTHER" id="PTHR12673">
    <property type="entry name" value="FACIOGENITAL DYSPLASIA PROTEIN"/>
    <property type="match status" value="1"/>
</dbReference>
<protein>
    <recommendedName>
        <fullName evidence="2">DH domain-containing protein</fullName>
    </recommendedName>
</protein>
<dbReference type="SMART" id="SM00325">
    <property type="entry name" value="RhoGEF"/>
    <property type="match status" value="1"/>
</dbReference>
<dbReference type="OrthoDB" id="660555at2759"/>
<feature type="domain" description="DH" evidence="2">
    <location>
        <begin position="918"/>
        <end position="1173"/>
    </location>
</feature>
<gene>
    <name evidence="3" type="ORF">M231_06980</name>
</gene>
<dbReference type="EMBL" id="SDIL01000123">
    <property type="protein sequence ID" value="RXK35739.1"/>
    <property type="molecule type" value="Genomic_DNA"/>
</dbReference>
<dbReference type="InterPro" id="IPR051092">
    <property type="entry name" value="FYVE_RhoGEF_PH"/>
</dbReference>
<dbReference type="PROSITE" id="PS00741">
    <property type="entry name" value="DH_1"/>
    <property type="match status" value="1"/>
</dbReference>
<dbReference type="VEuPathDB" id="FungiDB:TREMEDRAFT_25033"/>
<dbReference type="GO" id="GO:0005085">
    <property type="term" value="F:guanyl-nucleotide exchange factor activity"/>
    <property type="evidence" value="ECO:0007669"/>
    <property type="project" value="InterPro"/>
</dbReference>
<evidence type="ECO:0000313" key="4">
    <source>
        <dbReference type="Proteomes" id="UP000289152"/>
    </source>
</evidence>
<accession>A0A4Q1BAE1</accession>
<dbReference type="InParanoid" id="A0A4Q1BAE1"/>
<dbReference type="InterPro" id="IPR001611">
    <property type="entry name" value="Leu-rich_rpt"/>
</dbReference>
<feature type="region of interest" description="Disordered" evidence="1">
    <location>
        <begin position="545"/>
        <end position="656"/>
    </location>
</feature>
<feature type="compositionally biased region" description="Low complexity" evidence="1">
    <location>
        <begin position="245"/>
        <end position="262"/>
    </location>
</feature>
<evidence type="ECO:0000256" key="1">
    <source>
        <dbReference type="SAM" id="MobiDB-lite"/>
    </source>
</evidence>
<dbReference type="InterPro" id="IPR000219">
    <property type="entry name" value="DH_dom"/>
</dbReference>
<feature type="compositionally biased region" description="Polar residues" evidence="1">
    <location>
        <begin position="794"/>
        <end position="810"/>
    </location>
</feature>